<dbReference type="EMBL" id="MT144339">
    <property type="protein sequence ID" value="QJA52424.1"/>
    <property type="molecule type" value="Genomic_DNA"/>
</dbReference>
<accession>A0A6H1ZXX8</accession>
<gene>
    <name evidence="1" type="ORF">TM448A02716_0002</name>
</gene>
<reference evidence="1" key="1">
    <citation type="submission" date="2020-03" db="EMBL/GenBank/DDBJ databases">
        <title>The deep terrestrial virosphere.</title>
        <authorList>
            <person name="Holmfeldt K."/>
            <person name="Nilsson E."/>
            <person name="Simone D."/>
            <person name="Lopez-Fernandez M."/>
            <person name="Wu X."/>
            <person name="de Brujin I."/>
            <person name="Lundin D."/>
            <person name="Andersson A."/>
            <person name="Bertilsson S."/>
            <person name="Dopson M."/>
        </authorList>
    </citation>
    <scope>NUCLEOTIDE SEQUENCE</scope>
    <source>
        <strain evidence="1">TM448A02716</strain>
    </source>
</reference>
<name>A0A6H1ZXX8_9ZZZZ</name>
<evidence type="ECO:0000313" key="1">
    <source>
        <dbReference type="EMBL" id="QJA52424.1"/>
    </source>
</evidence>
<proteinExistence type="predicted"/>
<protein>
    <submittedName>
        <fullName evidence="1">Uncharacterized protein</fullName>
    </submittedName>
</protein>
<dbReference type="AlphaFoldDB" id="A0A6H1ZXX8"/>
<sequence length="136" mass="15954">MDSTYMANEDQMSTFNSALATLERIHQIKQGLDIATVREDYVMKYKFLKAYFLELISVISPKDEKEMRPTLKKVTDNYYKLREILAMEGGKKVMKIPRVLIESFDLWESDLRNLEQRYGMNIPKTADARFALSSKR</sequence>
<organism evidence="1">
    <name type="scientific">viral metagenome</name>
    <dbReference type="NCBI Taxonomy" id="1070528"/>
    <lineage>
        <taxon>unclassified sequences</taxon>
        <taxon>metagenomes</taxon>
        <taxon>organismal metagenomes</taxon>
    </lineage>
</organism>